<dbReference type="PANTHER" id="PTHR43372:SF4">
    <property type="entry name" value="FATTY-ACID AMIDE HYDROLASE 2"/>
    <property type="match status" value="1"/>
</dbReference>
<keyword evidence="3" id="KW-1185">Reference proteome</keyword>
<dbReference type="WBParaSite" id="Gr19_v10_g2055.t1">
    <property type="protein sequence ID" value="Gr19_v10_g2055.t1"/>
    <property type="gene ID" value="Gr19_v10_g2055"/>
</dbReference>
<feature type="domain" description="Amidase" evidence="2">
    <location>
        <begin position="132"/>
        <end position="550"/>
    </location>
</feature>
<dbReference type="GO" id="GO:0012505">
    <property type="term" value="C:endomembrane system"/>
    <property type="evidence" value="ECO:0007669"/>
    <property type="project" value="TreeGrafter"/>
</dbReference>
<keyword evidence="1" id="KW-0732">Signal</keyword>
<evidence type="ECO:0000313" key="4">
    <source>
        <dbReference type="WBParaSite" id="Gr19_v10_g2055.t1"/>
    </source>
</evidence>
<sequence>MFFRIGIRLLLVQLLLHAVMINCCQDAELEQCVTDPNANMLLDQHAVLPYRLKSDQYPSLNMERYTFIRNFYSLLRFLFDCYFTLVDAVFNLLNAFEPAQHVGWNNASELLFIPAHKAAKMIREDSLTSTELISAYIDRLKEEAKSVDAELAKMTAAKRKTLADTKPLYGVPFTSKDNLKAKGFVTGLGNQYYIKGGSPATEDAKVVKRMRDAGAILIAISVLPNLAMSFACDDSGYGIANNPHDTRRIPGGSSSGEGIMIGAGASLCGIGNDIAGSIRIPANMNGIFGLKPTSFPDHVVPNEGLVPDNLYTYKPSANMLSNGPLCRYASDLPIALSILAGKNANSYALNVDFAKDFKLFYLEDINILHAQSLQPEQRNAVRQVKAYFEQTYNLTVQKVGFSLLSRMLELFYLDTWSPGIPTFNELKKDFCQIRAGVANSTFLRLGLEALKTFLAPKDDIEREFVAAKKAKLRTQMANLLGKNGVLLTPLWPTNVPFHHMEPFTFLNLKFTLMVNVLAFPALSAPTGKSASTNMPLGVQLIASPYNEALLIAVAQELERAFGGWVKPGQKPPH</sequence>
<dbReference type="Pfam" id="PF01425">
    <property type="entry name" value="Amidase"/>
    <property type="match status" value="1"/>
</dbReference>
<reference evidence="4" key="1">
    <citation type="submission" date="2022-11" db="UniProtKB">
        <authorList>
            <consortium name="WormBaseParasite"/>
        </authorList>
    </citation>
    <scope>IDENTIFICATION</scope>
</reference>
<evidence type="ECO:0000256" key="1">
    <source>
        <dbReference type="SAM" id="SignalP"/>
    </source>
</evidence>
<evidence type="ECO:0000259" key="2">
    <source>
        <dbReference type="Pfam" id="PF01425"/>
    </source>
</evidence>
<dbReference type="InterPro" id="IPR023631">
    <property type="entry name" value="Amidase_dom"/>
</dbReference>
<dbReference type="InterPro" id="IPR036928">
    <property type="entry name" value="AS_sf"/>
</dbReference>
<dbReference type="Gene3D" id="3.90.1300.10">
    <property type="entry name" value="Amidase signature (AS) domain"/>
    <property type="match status" value="1"/>
</dbReference>
<dbReference type="PANTHER" id="PTHR43372">
    <property type="entry name" value="FATTY-ACID AMIDE HYDROLASE"/>
    <property type="match status" value="1"/>
</dbReference>
<proteinExistence type="predicted"/>
<evidence type="ECO:0000313" key="3">
    <source>
        <dbReference type="Proteomes" id="UP000887572"/>
    </source>
</evidence>
<dbReference type="SUPFAM" id="SSF75304">
    <property type="entry name" value="Amidase signature (AS) enzymes"/>
    <property type="match status" value="1"/>
</dbReference>
<dbReference type="AlphaFoldDB" id="A0A914HKT9"/>
<protein>
    <submittedName>
        <fullName evidence="4">Amidase domain-containing protein</fullName>
    </submittedName>
</protein>
<dbReference type="InterPro" id="IPR052739">
    <property type="entry name" value="FAAH2"/>
</dbReference>
<dbReference type="Proteomes" id="UP000887572">
    <property type="component" value="Unplaced"/>
</dbReference>
<organism evidence="3 4">
    <name type="scientific">Globodera rostochiensis</name>
    <name type="common">Golden nematode worm</name>
    <name type="synonym">Heterodera rostochiensis</name>
    <dbReference type="NCBI Taxonomy" id="31243"/>
    <lineage>
        <taxon>Eukaryota</taxon>
        <taxon>Metazoa</taxon>
        <taxon>Ecdysozoa</taxon>
        <taxon>Nematoda</taxon>
        <taxon>Chromadorea</taxon>
        <taxon>Rhabditida</taxon>
        <taxon>Tylenchina</taxon>
        <taxon>Tylenchomorpha</taxon>
        <taxon>Tylenchoidea</taxon>
        <taxon>Heteroderidae</taxon>
        <taxon>Heteroderinae</taxon>
        <taxon>Globodera</taxon>
    </lineage>
</organism>
<feature type="chain" id="PRO_5037594188" evidence="1">
    <location>
        <begin position="27"/>
        <end position="573"/>
    </location>
</feature>
<feature type="signal peptide" evidence="1">
    <location>
        <begin position="1"/>
        <end position="26"/>
    </location>
</feature>
<accession>A0A914HKT9</accession>
<name>A0A914HKT9_GLORO</name>